<organism evidence="2 3">
    <name type="scientific">Nepenthes gracilis</name>
    <name type="common">Slender pitcher plant</name>
    <dbReference type="NCBI Taxonomy" id="150966"/>
    <lineage>
        <taxon>Eukaryota</taxon>
        <taxon>Viridiplantae</taxon>
        <taxon>Streptophyta</taxon>
        <taxon>Embryophyta</taxon>
        <taxon>Tracheophyta</taxon>
        <taxon>Spermatophyta</taxon>
        <taxon>Magnoliopsida</taxon>
        <taxon>eudicotyledons</taxon>
        <taxon>Gunneridae</taxon>
        <taxon>Pentapetalae</taxon>
        <taxon>Caryophyllales</taxon>
        <taxon>Nepenthaceae</taxon>
        <taxon>Nepenthes</taxon>
    </lineage>
</organism>
<gene>
    <name evidence="2" type="ORF">Nepgr_030445</name>
</gene>
<evidence type="ECO:0000256" key="1">
    <source>
        <dbReference type="SAM" id="Phobius"/>
    </source>
</evidence>
<dbReference type="Proteomes" id="UP001279734">
    <property type="component" value="Unassembled WGS sequence"/>
</dbReference>
<keyword evidence="1" id="KW-0472">Membrane</keyword>
<keyword evidence="3" id="KW-1185">Reference proteome</keyword>
<dbReference type="PROSITE" id="PS51257">
    <property type="entry name" value="PROKAR_LIPOPROTEIN"/>
    <property type="match status" value="1"/>
</dbReference>
<dbReference type="AlphaFoldDB" id="A0AAD3Y3W0"/>
<sequence length="84" mass="9510">MNRLRGCFFAVQPLDDVDSQTLLMLLYNTYVTVSCCCVLLVTVAGKQEKIADAALWLDAVTVVMLLISSAADGFVIFHYRWYWI</sequence>
<feature type="transmembrane region" description="Helical" evidence="1">
    <location>
        <begin position="55"/>
        <end position="79"/>
    </location>
</feature>
<comment type="caution">
    <text evidence="2">The sequence shown here is derived from an EMBL/GenBank/DDBJ whole genome shotgun (WGS) entry which is preliminary data.</text>
</comment>
<keyword evidence="1" id="KW-1133">Transmembrane helix</keyword>
<evidence type="ECO:0000313" key="3">
    <source>
        <dbReference type="Proteomes" id="UP001279734"/>
    </source>
</evidence>
<feature type="transmembrane region" description="Helical" evidence="1">
    <location>
        <begin position="22"/>
        <end position="43"/>
    </location>
</feature>
<reference evidence="2" key="1">
    <citation type="submission" date="2023-05" db="EMBL/GenBank/DDBJ databases">
        <title>Nepenthes gracilis genome sequencing.</title>
        <authorList>
            <person name="Fukushima K."/>
        </authorList>
    </citation>
    <scope>NUCLEOTIDE SEQUENCE</scope>
    <source>
        <strain evidence="2">SING2019-196</strain>
    </source>
</reference>
<name>A0AAD3Y3W0_NEPGR</name>
<protein>
    <submittedName>
        <fullName evidence="2">Uncharacterized protein</fullName>
    </submittedName>
</protein>
<keyword evidence="1" id="KW-0812">Transmembrane</keyword>
<evidence type="ECO:0000313" key="2">
    <source>
        <dbReference type="EMBL" id="GMH28602.1"/>
    </source>
</evidence>
<proteinExistence type="predicted"/>
<accession>A0AAD3Y3W0</accession>
<dbReference type="EMBL" id="BSYO01000034">
    <property type="protein sequence ID" value="GMH28602.1"/>
    <property type="molecule type" value="Genomic_DNA"/>
</dbReference>